<evidence type="ECO:0000259" key="4">
    <source>
        <dbReference type="PROSITE" id="PS50995"/>
    </source>
</evidence>
<dbReference type="PANTHER" id="PTHR33164">
    <property type="entry name" value="TRANSCRIPTIONAL REGULATOR, MARR FAMILY"/>
    <property type="match status" value="1"/>
</dbReference>
<evidence type="ECO:0000256" key="1">
    <source>
        <dbReference type="ARBA" id="ARBA00023015"/>
    </source>
</evidence>
<dbReference type="OrthoDB" id="3573114at2"/>
<reference evidence="5 6" key="1">
    <citation type="submission" date="2019-05" db="EMBL/GenBank/DDBJ databases">
        <authorList>
            <person name="Lee S.D."/>
        </authorList>
    </citation>
    <scope>NUCLEOTIDE SEQUENCE [LARGE SCALE GENOMIC DNA]</scope>
    <source>
        <strain evidence="5 6">C5-26</strain>
    </source>
</reference>
<dbReference type="Gene3D" id="1.10.10.10">
    <property type="entry name" value="Winged helix-like DNA-binding domain superfamily/Winged helix DNA-binding domain"/>
    <property type="match status" value="1"/>
</dbReference>
<name>A0A563DUH4_9MICO</name>
<proteinExistence type="predicted"/>
<dbReference type="InterPro" id="IPR023187">
    <property type="entry name" value="Tscrpt_reg_MarR-type_CS"/>
</dbReference>
<organism evidence="5 6">
    <name type="scientific">Leekyejoonella antrihumi</name>
    <dbReference type="NCBI Taxonomy" id="1660198"/>
    <lineage>
        <taxon>Bacteria</taxon>
        <taxon>Bacillati</taxon>
        <taxon>Actinomycetota</taxon>
        <taxon>Actinomycetes</taxon>
        <taxon>Micrococcales</taxon>
        <taxon>Dermacoccaceae</taxon>
        <taxon>Leekyejoonella</taxon>
    </lineage>
</organism>
<dbReference type="InterPro" id="IPR036388">
    <property type="entry name" value="WH-like_DNA-bd_sf"/>
</dbReference>
<dbReference type="PROSITE" id="PS50995">
    <property type="entry name" value="HTH_MARR_2"/>
    <property type="match status" value="1"/>
</dbReference>
<dbReference type="EMBL" id="VCQV01000035">
    <property type="protein sequence ID" value="TWP33826.1"/>
    <property type="molecule type" value="Genomic_DNA"/>
</dbReference>
<evidence type="ECO:0000256" key="3">
    <source>
        <dbReference type="ARBA" id="ARBA00023163"/>
    </source>
</evidence>
<dbReference type="SMART" id="SM00347">
    <property type="entry name" value="HTH_MARR"/>
    <property type="match status" value="1"/>
</dbReference>
<dbReference type="Pfam" id="PF01047">
    <property type="entry name" value="MarR"/>
    <property type="match status" value="1"/>
</dbReference>
<keyword evidence="2" id="KW-0238">DNA-binding</keyword>
<dbReference type="GO" id="GO:0003700">
    <property type="term" value="F:DNA-binding transcription factor activity"/>
    <property type="evidence" value="ECO:0007669"/>
    <property type="project" value="InterPro"/>
</dbReference>
<dbReference type="SUPFAM" id="SSF46785">
    <property type="entry name" value="Winged helix' DNA-binding domain"/>
    <property type="match status" value="1"/>
</dbReference>
<keyword evidence="1" id="KW-0805">Transcription regulation</keyword>
<dbReference type="PANTHER" id="PTHR33164:SF43">
    <property type="entry name" value="HTH-TYPE TRANSCRIPTIONAL REPRESSOR YETL"/>
    <property type="match status" value="1"/>
</dbReference>
<dbReference type="Proteomes" id="UP000320244">
    <property type="component" value="Unassembled WGS sequence"/>
</dbReference>
<keyword evidence="3" id="KW-0804">Transcription</keyword>
<dbReference type="InterPro" id="IPR000835">
    <property type="entry name" value="HTH_MarR-typ"/>
</dbReference>
<dbReference type="InterPro" id="IPR036390">
    <property type="entry name" value="WH_DNA-bd_sf"/>
</dbReference>
<dbReference type="PROSITE" id="PS01117">
    <property type="entry name" value="HTH_MARR_1"/>
    <property type="match status" value="1"/>
</dbReference>
<evidence type="ECO:0000256" key="2">
    <source>
        <dbReference type="ARBA" id="ARBA00023125"/>
    </source>
</evidence>
<reference evidence="5 6" key="2">
    <citation type="submission" date="2019-08" db="EMBL/GenBank/DDBJ databases">
        <title>Jejuicoccus antrihumi gen. nov., sp. nov., a new member of the family Dermacoccaceae isolated from a cave.</title>
        <authorList>
            <person name="Schumann P."/>
            <person name="Kim I.S."/>
        </authorList>
    </citation>
    <scope>NUCLEOTIDE SEQUENCE [LARGE SCALE GENOMIC DNA]</scope>
    <source>
        <strain evidence="5 6">C5-26</strain>
    </source>
</reference>
<sequence>MLGVVMARTVNHVTSVVPDADDVMASAHDLVLLWDRAEDWVTPRIPPLQVRVLTVLEQHGSMNLTQLARAVRTIPSSASRLCDRLEAAGLVERETSVGSRREITLRLTVEGRHRLDSFARIRREDFASVLEEMSVPARRALLKGLTAFSEATAHNREPRNREA</sequence>
<dbReference type="GO" id="GO:0006950">
    <property type="term" value="P:response to stress"/>
    <property type="evidence" value="ECO:0007669"/>
    <property type="project" value="TreeGrafter"/>
</dbReference>
<keyword evidence="6" id="KW-1185">Reference proteome</keyword>
<dbReference type="GO" id="GO:0003677">
    <property type="term" value="F:DNA binding"/>
    <property type="evidence" value="ECO:0007669"/>
    <property type="project" value="UniProtKB-KW"/>
</dbReference>
<dbReference type="AlphaFoldDB" id="A0A563DUH4"/>
<evidence type="ECO:0000313" key="6">
    <source>
        <dbReference type="Proteomes" id="UP000320244"/>
    </source>
</evidence>
<dbReference type="InterPro" id="IPR039422">
    <property type="entry name" value="MarR/SlyA-like"/>
</dbReference>
<feature type="domain" description="HTH marR-type" evidence="4">
    <location>
        <begin position="1"/>
        <end position="150"/>
    </location>
</feature>
<gene>
    <name evidence="5" type="ORF">FGL98_19800</name>
</gene>
<evidence type="ECO:0000313" key="5">
    <source>
        <dbReference type="EMBL" id="TWP33826.1"/>
    </source>
</evidence>
<protein>
    <submittedName>
        <fullName evidence="5">MarR family transcriptional regulator</fullName>
    </submittedName>
</protein>
<accession>A0A563DUH4</accession>
<comment type="caution">
    <text evidence="5">The sequence shown here is derived from an EMBL/GenBank/DDBJ whole genome shotgun (WGS) entry which is preliminary data.</text>
</comment>